<keyword evidence="6" id="KW-1015">Disulfide bond</keyword>
<feature type="compositionally biased region" description="Low complexity" evidence="9">
    <location>
        <begin position="97"/>
        <end position="126"/>
    </location>
</feature>
<evidence type="ECO:0000256" key="3">
    <source>
        <dbReference type="ARBA" id="ARBA00022622"/>
    </source>
</evidence>
<dbReference type="GO" id="GO:0098552">
    <property type="term" value="C:side of membrane"/>
    <property type="evidence" value="ECO:0007669"/>
    <property type="project" value="UniProtKB-KW"/>
</dbReference>
<evidence type="ECO:0000313" key="12">
    <source>
        <dbReference type="Proteomes" id="UP001172457"/>
    </source>
</evidence>
<keyword evidence="8" id="KW-0449">Lipoprotein</keyword>
<comment type="subcellular location">
    <subcellularLocation>
        <location evidence="1">Cell membrane</location>
        <topology evidence="1">Lipid-anchor</topology>
        <topology evidence="1">GPI-anchor</topology>
    </subcellularLocation>
</comment>
<sequence>MAPPTTSGGGGRWCIAKNGASQAAIQSALDYACGIGGADCSTIQQGASCYEPVTLQNHASYAFNSYYQKNPVPTSCDFGGAAVVTTNNPSSGSCVFPSSSSSSTSPSSSSTTPTSSSPSTTTPTSPITQAPVNPTSMPTPATSSSSSPGSTLPGAQSPPPGFTLGNPDPTGLGAFGASPPLMNTPSESNNLRPSVVSVIIVASIIATTMM</sequence>
<dbReference type="InterPro" id="IPR012946">
    <property type="entry name" value="X8"/>
</dbReference>
<dbReference type="Gene3D" id="1.20.58.1040">
    <property type="match status" value="1"/>
</dbReference>
<feature type="domain" description="X8" evidence="10">
    <location>
        <begin position="12"/>
        <end position="96"/>
    </location>
</feature>
<evidence type="ECO:0000256" key="2">
    <source>
        <dbReference type="ARBA" id="ARBA00022475"/>
    </source>
</evidence>
<name>A0AA38T9I6_9ASTR</name>
<evidence type="ECO:0000256" key="6">
    <source>
        <dbReference type="ARBA" id="ARBA00023157"/>
    </source>
</evidence>
<feature type="compositionally biased region" description="Polar residues" evidence="9">
    <location>
        <begin position="181"/>
        <end position="190"/>
    </location>
</feature>
<evidence type="ECO:0000256" key="9">
    <source>
        <dbReference type="SAM" id="MobiDB-lite"/>
    </source>
</evidence>
<reference evidence="11" key="1">
    <citation type="submission" date="2023-03" db="EMBL/GenBank/DDBJ databases">
        <title>Chromosome-scale reference genome and RAD-based genetic map of yellow starthistle (Centaurea solstitialis) reveal putative structural variation and QTLs associated with invader traits.</title>
        <authorList>
            <person name="Reatini B."/>
            <person name="Cang F.A."/>
            <person name="Jiang Q."/>
            <person name="Mckibben M.T.W."/>
            <person name="Barker M.S."/>
            <person name="Rieseberg L.H."/>
            <person name="Dlugosch K.M."/>
        </authorList>
    </citation>
    <scope>NUCLEOTIDE SEQUENCE</scope>
    <source>
        <strain evidence="11">CAN-66</strain>
        <tissue evidence="11">Leaf</tissue>
    </source>
</reference>
<dbReference type="GO" id="GO:0009506">
    <property type="term" value="C:plasmodesma"/>
    <property type="evidence" value="ECO:0007669"/>
    <property type="project" value="UniProtKB-ARBA"/>
</dbReference>
<keyword evidence="12" id="KW-1185">Reference proteome</keyword>
<evidence type="ECO:0000259" key="10">
    <source>
        <dbReference type="SMART" id="SM00768"/>
    </source>
</evidence>
<dbReference type="GO" id="GO:0005886">
    <property type="term" value="C:plasma membrane"/>
    <property type="evidence" value="ECO:0007669"/>
    <property type="project" value="UniProtKB-SubCell"/>
</dbReference>
<proteinExistence type="predicted"/>
<dbReference type="SMART" id="SM00768">
    <property type="entry name" value="X8"/>
    <property type="match status" value="1"/>
</dbReference>
<keyword evidence="7" id="KW-0325">Glycoprotein</keyword>
<keyword evidence="5" id="KW-0472">Membrane</keyword>
<evidence type="ECO:0000313" key="11">
    <source>
        <dbReference type="EMBL" id="KAJ9556875.1"/>
    </source>
</evidence>
<accession>A0AA38T9I6</accession>
<feature type="compositionally biased region" description="Low complexity" evidence="9">
    <location>
        <begin position="134"/>
        <end position="151"/>
    </location>
</feature>
<evidence type="ECO:0000256" key="5">
    <source>
        <dbReference type="ARBA" id="ARBA00023136"/>
    </source>
</evidence>
<dbReference type="EMBL" id="JARYMX010000003">
    <property type="protein sequence ID" value="KAJ9556875.1"/>
    <property type="molecule type" value="Genomic_DNA"/>
</dbReference>
<comment type="caution">
    <text evidence="11">The sequence shown here is derived from an EMBL/GenBank/DDBJ whole genome shotgun (WGS) entry which is preliminary data.</text>
</comment>
<evidence type="ECO:0000256" key="1">
    <source>
        <dbReference type="ARBA" id="ARBA00004609"/>
    </source>
</evidence>
<evidence type="ECO:0000256" key="7">
    <source>
        <dbReference type="ARBA" id="ARBA00023180"/>
    </source>
</evidence>
<protein>
    <recommendedName>
        <fullName evidence="10">X8 domain-containing protein</fullName>
    </recommendedName>
</protein>
<dbReference type="InterPro" id="IPR044788">
    <property type="entry name" value="X8_dom_prot"/>
</dbReference>
<keyword evidence="4" id="KW-0732">Signal</keyword>
<organism evidence="11 12">
    <name type="scientific">Centaurea solstitialis</name>
    <name type="common">yellow star-thistle</name>
    <dbReference type="NCBI Taxonomy" id="347529"/>
    <lineage>
        <taxon>Eukaryota</taxon>
        <taxon>Viridiplantae</taxon>
        <taxon>Streptophyta</taxon>
        <taxon>Embryophyta</taxon>
        <taxon>Tracheophyta</taxon>
        <taxon>Spermatophyta</taxon>
        <taxon>Magnoliopsida</taxon>
        <taxon>eudicotyledons</taxon>
        <taxon>Gunneridae</taxon>
        <taxon>Pentapetalae</taxon>
        <taxon>asterids</taxon>
        <taxon>campanulids</taxon>
        <taxon>Asterales</taxon>
        <taxon>Asteraceae</taxon>
        <taxon>Carduoideae</taxon>
        <taxon>Cardueae</taxon>
        <taxon>Centaureinae</taxon>
        <taxon>Centaurea</taxon>
    </lineage>
</organism>
<evidence type="ECO:0000256" key="8">
    <source>
        <dbReference type="ARBA" id="ARBA00023288"/>
    </source>
</evidence>
<dbReference type="Pfam" id="PF07983">
    <property type="entry name" value="X8"/>
    <property type="match status" value="1"/>
</dbReference>
<keyword evidence="3" id="KW-0336">GPI-anchor</keyword>
<feature type="region of interest" description="Disordered" evidence="9">
    <location>
        <begin position="89"/>
        <end position="190"/>
    </location>
</feature>
<evidence type="ECO:0000256" key="4">
    <source>
        <dbReference type="ARBA" id="ARBA00022729"/>
    </source>
</evidence>
<dbReference type="PANTHER" id="PTHR31044:SF120">
    <property type="entry name" value="CARBOHYDRATE-BINDING X8 DOMAIN SUPERFAMILY PROTEIN"/>
    <property type="match status" value="1"/>
</dbReference>
<dbReference type="Proteomes" id="UP001172457">
    <property type="component" value="Chromosome 3"/>
</dbReference>
<dbReference type="AlphaFoldDB" id="A0AA38T9I6"/>
<dbReference type="PANTHER" id="PTHR31044">
    <property type="entry name" value="BETA-1,3 GLUCANASE"/>
    <property type="match status" value="1"/>
</dbReference>
<gene>
    <name evidence="11" type="ORF">OSB04_011489</name>
</gene>
<keyword evidence="2" id="KW-1003">Cell membrane</keyword>
<dbReference type="FunFam" id="1.20.58.1040:FF:000001">
    <property type="entry name" value="Glucan endo-1,3-beta-glucosidase 4"/>
    <property type="match status" value="1"/>
</dbReference>